<feature type="chain" id="PRO_5040995441" evidence="4">
    <location>
        <begin position="18"/>
        <end position="163"/>
    </location>
</feature>
<reference evidence="7" key="1">
    <citation type="submission" date="2025-08" db="UniProtKB">
        <authorList>
            <consortium name="RefSeq"/>
        </authorList>
    </citation>
    <scope>IDENTIFICATION</scope>
    <source>
        <tissue evidence="7">Muscle</tissue>
    </source>
</reference>
<dbReference type="InterPro" id="IPR039008">
    <property type="entry name" value="IF_rod_dom"/>
</dbReference>
<dbReference type="PANTHER" id="PTHR23239:SF96">
    <property type="entry name" value="KERATIN, TYPE I CYTOSKELETAL 9"/>
    <property type="match status" value="1"/>
</dbReference>
<dbReference type="Gene3D" id="1.20.5.1160">
    <property type="entry name" value="Vasodilator-stimulated phosphoprotein"/>
    <property type="match status" value="1"/>
</dbReference>
<dbReference type="GO" id="GO:0045109">
    <property type="term" value="P:intermediate filament organization"/>
    <property type="evidence" value="ECO:0007669"/>
    <property type="project" value="TreeGrafter"/>
</dbReference>
<accession>A0A9W2X312</accession>
<dbReference type="GeneID" id="129392725"/>
<keyword evidence="6" id="KW-1185">Reference proteome</keyword>
<dbReference type="KEGG" id="pcad:129392725"/>
<protein>
    <submittedName>
        <fullName evidence="7">Keratin, type I cytoskeletal 9-like</fullName>
    </submittedName>
</protein>
<keyword evidence="4" id="KW-0732">Signal</keyword>
<evidence type="ECO:0000256" key="2">
    <source>
        <dbReference type="ARBA" id="ARBA00023054"/>
    </source>
</evidence>
<evidence type="ECO:0000259" key="5">
    <source>
        <dbReference type="PROSITE" id="PS51842"/>
    </source>
</evidence>
<dbReference type="PANTHER" id="PTHR23239">
    <property type="entry name" value="INTERMEDIATE FILAMENT"/>
    <property type="match status" value="1"/>
</dbReference>
<feature type="domain" description="IF rod" evidence="5">
    <location>
        <begin position="1"/>
        <end position="163"/>
    </location>
</feature>
<evidence type="ECO:0000313" key="7">
    <source>
        <dbReference type="RefSeq" id="XP_054945772.1"/>
    </source>
</evidence>
<dbReference type="PROSITE" id="PS51842">
    <property type="entry name" value="IF_ROD_2"/>
    <property type="match status" value="1"/>
</dbReference>
<dbReference type="Pfam" id="PF00038">
    <property type="entry name" value="Filament"/>
    <property type="match status" value="1"/>
</dbReference>
<dbReference type="RefSeq" id="XP_054945772.1">
    <property type="nucleotide sequence ID" value="XM_055089797.1"/>
</dbReference>
<proteinExistence type="predicted"/>
<feature type="signal peptide" evidence="4">
    <location>
        <begin position="1"/>
        <end position="17"/>
    </location>
</feature>
<dbReference type="GO" id="GO:0005882">
    <property type="term" value="C:intermediate filament"/>
    <property type="evidence" value="ECO:0007669"/>
    <property type="project" value="UniProtKB-KW"/>
</dbReference>
<sequence length="163" mass="17842">MAEDLGVVLVLGVLVEALVEVPGVVGSGLGGGAEGGDGGLLLADEKTTMQELNSRLAPSLDKDYSCYYDPIRDLKNRTVYITVDSNKIHLDIDNSRMTLNDCRMKCEMEQSLRQAVEADINGLQKVLDDLTVQKSDLEMQYESLGEELVALKKNHEDPKLSSI</sequence>
<organism evidence="6 7">
    <name type="scientific">Physeter macrocephalus</name>
    <name type="common">Sperm whale</name>
    <name type="synonym">Physeter catodon</name>
    <dbReference type="NCBI Taxonomy" id="9755"/>
    <lineage>
        <taxon>Eukaryota</taxon>
        <taxon>Metazoa</taxon>
        <taxon>Chordata</taxon>
        <taxon>Craniata</taxon>
        <taxon>Vertebrata</taxon>
        <taxon>Euteleostomi</taxon>
        <taxon>Mammalia</taxon>
        <taxon>Eutheria</taxon>
        <taxon>Laurasiatheria</taxon>
        <taxon>Artiodactyla</taxon>
        <taxon>Whippomorpha</taxon>
        <taxon>Cetacea</taxon>
        <taxon>Odontoceti</taxon>
        <taxon>Physeteridae</taxon>
        <taxon>Physeter</taxon>
    </lineage>
</organism>
<keyword evidence="2 3" id="KW-0175">Coiled coil</keyword>
<evidence type="ECO:0000313" key="6">
    <source>
        <dbReference type="Proteomes" id="UP000248484"/>
    </source>
</evidence>
<evidence type="ECO:0000256" key="4">
    <source>
        <dbReference type="SAM" id="SignalP"/>
    </source>
</evidence>
<feature type="coiled-coil region" evidence="3">
    <location>
        <begin position="113"/>
        <end position="154"/>
    </location>
</feature>
<evidence type="ECO:0000256" key="3">
    <source>
        <dbReference type="SAM" id="Coils"/>
    </source>
</evidence>
<gene>
    <name evidence="7" type="primary">LOC129392725</name>
</gene>
<name>A0A9W2X312_PHYMC</name>
<dbReference type="Proteomes" id="UP000248484">
    <property type="component" value="Chromosome 14"/>
</dbReference>
<dbReference type="PRINTS" id="PR01248">
    <property type="entry name" value="TYPE1KERATIN"/>
</dbReference>
<evidence type="ECO:0000256" key="1">
    <source>
        <dbReference type="ARBA" id="ARBA00022754"/>
    </source>
</evidence>
<dbReference type="GO" id="GO:0005198">
    <property type="term" value="F:structural molecule activity"/>
    <property type="evidence" value="ECO:0007669"/>
    <property type="project" value="InterPro"/>
</dbReference>
<dbReference type="GO" id="GO:0030855">
    <property type="term" value="P:epithelial cell differentiation"/>
    <property type="evidence" value="ECO:0007669"/>
    <property type="project" value="TreeGrafter"/>
</dbReference>
<dbReference type="InterPro" id="IPR002957">
    <property type="entry name" value="Keratin_I"/>
</dbReference>
<dbReference type="AlphaFoldDB" id="A0A9W2X312"/>
<dbReference type="OrthoDB" id="2441647at2759"/>
<keyword evidence="1" id="KW-0403">Intermediate filament</keyword>